<dbReference type="Pfam" id="PF00650">
    <property type="entry name" value="CRAL_TRIO"/>
    <property type="match status" value="1"/>
</dbReference>
<dbReference type="Gene3D" id="3.40.525.10">
    <property type="entry name" value="CRAL-TRIO lipid binding domain"/>
    <property type="match status" value="1"/>
</dbReference>
<dbReference type="CDD" id="cd00170">
    <property type="entry name" value="SEC14"/>
    <property type="match status" value="1"/>
</dbReference>
<name>A0A6G1GAW9_9PEZI</name>
<accession>A0A6G1GAW9</accession>
<evidence type="ECO:0000256" key="1">
    <source>
        <dbReference type="SAM" id="MobiDB-lite"/>
    </source>
</evidence>
<dbReference type="SUPFAM" id="SSF46938">
    <property type="entry name" value="CRAL/TRIO N-terminal domain"/>
    <property type="match status" value="1"/>
</dbReference>
<dbReference type="RefSeq" id="XP_033536681.1">
    <property type="nucleotide sequence ID" value="XM_033674645.1"/>
</dbReference>
<dbReference type="PANTHER" id="PTHR45824:SF29">
    <property type="entry name" value="GH16843P"/>
    <property type="match status" value="1"/>
</dbReference>
<dbReference type="Pfam" id="PF03765">
    <property type="entry name" value="CRAL_TRIO_N"/>
    <property type="match status" value="1"/>
</dbReference>
<dbReference type="SMART" id="SM00516">
    <property type="entry name" value="SEC14"/>
    <property type="match status" value="1"/>
</dbReference>
<feature type="compositionally biased region" description="Basic and acidic residues" evidence="1">
    <location>
        <begin position="396"/>
        <end position="409"/>
    </location>
</feature>
<dbReference type="SUPFAM" id="SSF52087">
    <property type="entry name" value="CRAL/TRIO domain"/>
    <property type="match status" value="1"/>
</dbReference>
<evidence type="ECO:0000259" key="2">
    <source>
        <dbReference type="PROSITE" id="PS50191"/>
    </source>
</evidence>
<dbReference type="InterPro" id="IPR036273">
    <property type="entry name" value="CRAL/TRIO_N_dom_sf"/>
</dbReference>
<dbReference type="SMART" id="SM01100">
    <property type="entry name" value="CRAL_TRIO_N"/>
    <property type="match status" value="1"/>
</dbReference>
<reference evidence="5" key="2">
    <citation type="submission" date="2020-04" db="EMBL/GenBank/DDBJ databases">
        <authorList>
            <consortium name="NCBI Genome Project"/>
        </authorList>
    </citation>
    <scope>NUCLEOTIDE SEQUENCE</scope>
    <source>
        <strain evidence="5">CBS 781.70</strain>
    </source>
</reference>
<dbReference type="OrthoDB" id="75724at2759"/>
<dbReference type="InterPro" id="IPR011074">
    <property type="entry name" value="CRAL/TRIO_N_dom"/>
</dbReference>
<sequence length="409" mass="45716">MATAAVTEPEQLSSGVADLAIVEKPQEAGPPADHTTTSTGDKSTAAEEPAATKQEEEAAKEELPSLVKVLFPVPTPSSKPAPHHELTPEQTTKYEQILKVVSEWTEVPKSSGRNAPKEPITDEDRMFLTKECLLRYLRATKWNVTETPKRLLATLTWRREYGLPFTADYISPEMETGKEMIFGFDNEGRPCLHLNPGRQNTARSDRQLHALVYMLERVVDLMPPGQETLALLVNFKGTPPGGGSSVGQGREVLRILQGHYPERLGKALVNDLPWYITTFFKLVSPFIDPVTKTKMIFGPDIPAYIPKEQLPTDLKGDVAFEYDHAAYWPALTALCETRRKEQRERWETRGKKIGESEFYLRGGEDAQTEEVKEVKDVKDVKESESVTPQPETTAAKVEEGEAPKSEPMQ</sequence>
<dbReference type="Proteomes" id="UP000504638">
    <property type="component" value="Unplaced"/>
</dbReference>
<evidence type="ECO:0000313" key="3">
    <source>
        <dbReference type="EMBL" id="KAF1815050.1"/>
    </source>
</evidence>
<feature type="domain" description="CRAL-TRIO" evidence="2">
    <location>
        <begin position="181"/>
        <end position="322"/>
    </location>
</feature>
<dbReference type="GeneID" id="54415215"/>
<protein>
    <submittedName>
        <fullName evidence="3 5">CRAL/TRIO domain-containing protein</fullName>
    </submittedName>
</protein>
<reference evidence="3 5" key="1">
    <citation type="submission" date="2020-01" db="EMBL/GenBank/DDBJ databases">
        <authorList>
            <consortium name="DOE Joint Genome Institute"/>
            <person name="Haridas S."/>
            <person name="Albert R."/>
            <person name="Binder M."/>
            <person name="Bloem J."/>
            <person name="Labutti K."/>
            <person name="Salamov A."/>
            <person name="Andreopoulos B."/>
            <person name="Baker S.E."/>
            <person name="Barry K."/>
            <person name="Bills G."/>
            <person name="Bluhm B.H."/>
            <person name="Cannon C."/>
            <person name="Castanera R."/>
            <person name="Culley D.E."/>
            <person name="Daum C."/>
            <person name="Ezra D."/>
            <person name="Gonzalez J.B."/>
            <person name="Henrissat B."/>
            <person name="Kuo A."/>
            <person name="Liang C."/>
            <person name="Lipzen A."/>
            <person name="Lutzoni F."/>
            <person name="Magnuson J."/>
            <person name="Mondo S."/>
            <person name="Nolan M."/>
            <person name="Ohm R."/>
            <person name="Pangilinan J."/>
            <person name="Park H.-J."/>
            <person name="Ramirez L."/>
            <person name="Alfaro M."/>
            <person name="Sun H."/>
            <person name="Tritt A."/>
            <person name="Yoshinaga Y."/>
            <person name="Zwiers L.-H."/>
            <person name="Turgeon B.G."/>
            <person name="Goodwin S.B."/>
            <person name="Spatafora J.W."/>
            <person name="Crous P.W."/>
            <person name="Grigoriev I.V."/>
        </authorList>
    </citation>
    <scope>NUCLEOTIDE SEQUENCE</scope>
    <source>
        <strain evidence="3 5">CBS 781.70</strain>
    </source>
</reference>
<feature type="compositionally biased region" description="Basic and acidic residues" evidence="1">
    <location>
        <begin position="53"/>
        <end position="63"/>
    </location>
</feature>
<dbReference type="PANTHER" id="PTHR45824">
    <property type="entry name" value="GH16843P"/>
    <property type="match status" value="1"/>
</dbReference>
<dbReference type="InterPro" id="IPR052578">
    <property type="entry name" value="PI_Transfer_CRAL-TRIO"/>
</dbReference>
<dbReference type="InterPro" id="IPR036865">
    <property type="entry name" value="CRAL-TRIO_dom_sf"/>
</dbReference>
<dbReference type="InterPro" id="IPR001251">
    <property type="entry name" value="CRAL-TRIO_dom"/>
</dbReference>
<dbReference type="AlphaFoldDB" id="A0A6G1GAW9"/>
<dbReference type="PROSITE" id="PS50191">
    <property type="entry name" value="CRAL_TRIO"/>
    <property type="match status" value="1"/>
</dbReference>
<dbReference type="GO" id="GO:0008526">
    <property type="term" value="F:phosphatidylinositol transfer activity"/>
    <property type="evidence" value="ECO:0007669"/>
    <property type="project" value="TreeGrafter"/>
</dbReference>
<keyword evidence="4" id="KW-1185">Reference proteome</keyword>
<evidence type="ECO:0000313" key="4">
    <source>
        <dbReference type="Proteomes" id="UP000504638"/>
    </source>
</evidence>
<gene>
    <name evidence="3 5" type="ORF">P152DRAFT_243242</name>
</gene>
<feature type="compositionally biased region" description="Basic and acidic residues" evidence="1">
    <location>
        <begin position="369"/>
        <end position="384"/>
    </location>
</feature>
<dbReference type="EMBL" id="ML975152">
    <property type="protein sequence ID" value="KAF1815050.1"/>
    <property type="molecule type" value="Genomic_DNA"/>
</dbReference>
<organism evidence="3">
    <name type="scientific">Eremomyces bilateralis CBS 781.70</name>
    <dbReference type="NCBI Taxonomy" id="1392243"/>
    <lineage>
        <taxon>Eukaryota</taxon>
        <taxon>Fungi</taxon>
        <taxon>Dikarya</taxon>
        <taxon>Ascomycota</taxon>
        <taxon>Pezizomycotina</taxon>
        <taxon>Dothideomycetes</taxon>
        <taxon>Dothideomycetes incertae sedis</taxon>
        <taxon>Eremomycetales</taxon>
        <taxon>Eremomycetaceae</taxon>
        <taxon>Eremomyces</taxon>
    </lineage>
</organism>
<evidence type="ECO:0000313" key="5">
    <source>
        <dbReference type="RefSeq" id="XP_033536681.1"/>
    </source>
</evidence>
<proteinExistence type="predicted"/>
<feature type="region of interest" description="Disordered" evidence="1">
    <location>
        <begin position="1"/>
        <end position="64"/>
    </location>
</feature>
<feature type="region of interest" description="Disordered" evidence="1">
    <location>
        <begin position="358"/>
        <end position="409"/>
    </location>
</feature>
<reference evidence="5" key="3">
    <citation type="submission" date="2025-04" db="UniProtKB">
        <authorList>
            <consortium name="RefSeq"/>
        </authorList>
    </citation>
    <scope>IDENTIFICATION</scope>
    <source>
        <strain evidence="5">CBS 781.70</strain>
    </source>
</reference>